<comment type="function">
    <text evidence="7">Controls stomatal patterning.</text>
</comment>
<keyword evidence="3 7" id="KW-0217">Developmental protein</keyword>
<accession>A0ABD1FW93</accession>
<evidence type="ECO:0000256" key="3">
    <source>
        <dbReference type="ARBA" id="ARBA00022473"/>
    </source>
</evidence>
<evidence type="ECO:0000256" key="1">
    <source>
        <dbReference type="ARBA" id="ARBA00004613"/>
    </source>
</evidence>
<name>A0ABD1FW93_SALDI</name>
<dbReference type="AlphaFoldDB" id="A0ABD1FW93"/>
<dbReference type="GO" id="GO:0005576">
    <property type="term" value="C:extracellular region"/>
    <property type="evidence" value="ECO:0007669"/>
    <property type="project" value="UniProtKB-SubCell"/>
</dbReference>
<evidence type="ECO:0000313" key="9">
    <source>
        <dbReference type="Proteomes" id="UP001567538"/>
    </source>
</evidence>
<dbReference type="Pfam" id="PF17181">
    <property type="entry name" value="EPF"/>
    <property type="match status" value="1"/>
</dbReference>
<feature type="signal peptide" evidence="7">
    <location>
        <begin position="1"/>
        <end position="29"/>
    </location>
</feature>
<evidence type="ECO:0000256" key="7">
    <source>
        <dbReference type="RuleBase" id="RU367102"/>
    </source>
</evidence>
<dbReference type="EMBL" id="JBEAFC010000011">
    <property type="protein sequence ID" value="KAL1536114.1"/>
    <property type="molecule type" value="Genomic_DNA"/>
</dbReference>
<sequence>MNPPHQYRRHQLTLFAAVTTLLFLASSSAFSFSSSVGPGSSPPSCRSKCGWCTPCEAVHVAIHPGFSSKLEYYPEAWRCKCRDKIFIP</sequence>
<keyword evidence="4 7" id="KW-0964">Secreted</keyword>
<evidence type="ECO:0000256" key="2">
    <source>
        <dbReference type="ARBA" id="ARBA00008127"/>
    </source>
</evidence>
<comment type="caution">
    <text evidence="8">The sequence shown here is derived from an EMBL/GenBank/DDBJ whole genome shotgun (WGS) entry which is preliminary data.</text>
</comment>
<evidence type="ECO:0000256" key="6">
    <source>
        <dbReference type="ARBA" id="ARBA00023157"/>
    </source>
</evidence>
<comment type="subcellular location">
    <subcellularLocation>
        <location evidence="1 7">Secreted</location>
    </subcellularLocation>
</comment>
<protein>
    <recommendedName>
        <fullName evidence="7">Epidermal patterning factor-like protein</fullName>
    </recommendedName>
</protein>
<dbReference type="PANTHER" id="PTHR33109">
    <property type="entry name" value="EPIDERMAL PATTERNING FACTOR-LIKE PROTEIN 4"/>
    <property type="match status" value="1"/>
</dbReference>
<dbReference type="GO" id="GO:0010052">
    <property type="term" value="P:guard cell differentiation"/>
    <property type="evidence" value="ECO:0007669"/>
    <property type="project" value="UniProtKB-UniRule"/>
</dbReference>
<feature type="chain" id="PRO_5044532923" description="Epidermal patterning factor-like protein" evidence="7">
    <location>
        <begin position="30"/>
        <end position="88"/>
    </location>
</feature>
<organism evidence="8 9">
    <name type="scientific">Salvia divinorum</name>
    <name type="common">Maria pastora</name>
    <name type="synonym">Diviner's sage</name>
    <dbReference type="NCBI Taxonomy" id="28513"/>
    <lineage>
        <taxon>Eukaryota</taxon>
        <taxon>Viridiplantae</taxon>
        <taxon>Streptophyta</taxon>
        <taxon>Embryophyta</taxon>
        <taxon>Tracheophyta</taxon>
        <taxon>Spermatophyta</taxon>
        <taxon>Magnoliopsida</taxon>
        <taxon>eudicotyledons</taxon>
        <taxon>Gunneridae</taxon>
        <taxon>Pentapetalae</taxon>
        <taxon>asterids</taxon>
        <taxon>lamiids</taxon>
        <taxon>Lamiales</taxon>
        <taxon>Lamiaceae</taxon>
        <taxon>Nepetoideae</taxon>
        <taxon>Mentheae</taxon>
        <taxon>Salviinae</taxon>
        <taxon>Salvia</taxon>
        <taxon>Salvia subgen. Calosphace</taxon>
    </lineage>
</organism>
<dbReference type="InterPro" id="IPR039455">
    <property type="entry name" value="EPFL"/>
</dbReference>
<keyword evidence="6" id="KW-1015">Disulfide bond</keyword>
<dbReference type="Proteomes" id="UP001567538">
    <property type="component" value="Unassembled WGS sequence"/>
</dbReference>
<keyword evidence="5 7" id="KW-0732">Signal</keyword>
<comment type="similarity">
    <text evidence="2 7">Belongs to the plant cysteine rich small secretory peptide family. Epidermal patterning factor subfamily.</text>
</comment>
<reference evidence="8 9" key="1">
    <citation type="submission" date="2024-06" db="EMBL/GenBank/DDBJ databases">
        <title>A chromosome level genome sequence of Diviner's sage (Salvia divinorum).</title>
        <authorList>
            <person name="Ford S.A."/>
            <person name="Ro D.-K."/>
            <person name="Ness R.W."/>
            <person name="Phillips M.A."/>
        </authorList>
    </citation>
    <scope>NUCLEOTIDE SEQUENCE [LARGE SCALE GENOMIC DNA]</scope>
    <source>
        <strain evidence="8">SAF-2024a</strain>
        <tissue evidence="8">Leaf</tissue>
    </source>
</reference>
<gene>
    <name evidence="8" type="ORF">AAHA92_28814</name>
</gene>
<keyword evidence="9" id="KW-1185">Reference proteome</keyword>
<evidence type="ECO:0000256" key="4">
    <source>
        <dbReference type="ARBA" id="ARBA00022525"/>
    </source>
</evidence>
<evidence type="ECO:0000256" key="5">
    <source>
        <dbReference type="ARBA" id="ARBA00022729"/>
    </source>
</evidence>
<evidence type="ECO:0000313" key="8">
    <source>
        <dbReference type="EMBL" id="KAL1536114.1"/>
    </source>
</evidence>
<dbReference type="PANTHER" id="PTHR33109:SF105">
    <property type="entry name" value="EPIDERMAL PATTERNING FACTOR-LIKE PROTEIN"/>
    <property type="match status" value="1"/>
</dbReference>
<proteinExistence type="inferred from homology"/>